<evidence type="ECO:0000256" key="3">
    <source>
        <dbReference type="ARBA" id="ARBA00004742"/>
    </source>
</evidence>
<evidence type="ECO:0000256" key="12">
    <source>
        <dbReference type="ARBA" id="ARBA00046454"/>
    </source>
</evidence>
<evidence type="ECO:0000256" key="5">
    <source>
        <dbReference type="ARBA" id="ARBA00023152"/>
    </source>
</evidence>
<evidence type="ECO:0000256" key="4">
    <source>
        <dbReference type="ARBA" id="ARBA00010387"/>
    </source>
</evidence>
<evidence type="ECO:0000256" key="1">
    <source>
        <dbReference type="ARBA" id="ARBA00004607"/>
    </source>
</evidence>
<dbReference type="Ensembl" id="ENSSSCT00060017727.1">
    <property type="protein sequence ID" value="ENSSSCP00060007062.1"/>
    <property type="gene ID" value="ENSSSCG00060013470.1"/>
</dbReference>
<evidence type="ECO:0000256" key="14">
    <source>
        <dbReference type="RuleBase" id="RU004257"/>
    </source>
</evidence>
<keyword evidence="6 13" id="KW-0456">Lyase</keyword>
<dbReference type="NCBIfam" id="NF033379">
    <property type="entry name" value="FrucBisAld_I"/>
    <property type="match status" value="1"/>
</dbReference>
<comment type="pathway">
    <text evidence="3">Carbohydrate biosynthesis; gluconeogenesis.</text>
</comment>
<dbReference type="Proteomes" id="UP000694728">
    <property type="component" value="Unplaced"/>
</dbReference>
<name>A0A8D1HN75_PIG</name>
<accession>A0A8D1HN75</accession>
<evidence type="ECO:0000256" key="2">
    <source>
        <dbReference type="ARBA" id="ARBA00004714"/>
    </source>
</evidence>
<evidence type="ECO:0000256" key="10">
    <source>
        <dbReference type="ARBA" id="ARBA00037915"/>
    </source>
</evidence>
<dbReference type="GO" id="GO:0006096">
    <property type="term" value="P:glycolytic process"/>
    <property type="evidence" value="ECO:0007669"/>
    <property type="project" value="UniProtKB-UniPathway"/>
</dbReference>
<evidence type="ECO:0000313" key="16">
    <source>
        <dbReference type="Ensembl" id="ENSSSCP00045020520.1"/>
    </source>
</evidence>
<evidence type="ECO:0000256" key="11">
    <source>
        <dbReference type="ARBA" id="ARBA00045914"/>
    </source>
</evidence>
<dbReference type="AlphaFoldDB" id="A0A8D1HN75"/>
<dbReference type="GO" id="GO:0004332">
    <property type="term" value="F:fructose-bisphosphate aldolase activity"/>
    <property type="evidence" value="ECO:0007669"/>
    <property type="project" value="UniProtKB-EC"/>
</dbReference>
<dbReference type="Pfam" id="PF00274">
    <property type="entry name" value="Glycolytic"/>
    <property type="match status" value="1"/>
</dbReference>
<evidence type="ECO:0000313" key="17">
    <source>
        <dbReference type="Proteomes" id="UP000694728"/>
    </source>
</evidence>
<comment type="function">
    <text evidence="11">Catalyzes the aldol cleavage of fructose 1,6-biphosphate to form two triosephosphates dihydroxyacetone phosphate and D-glyceraldehyde 3-phosphate in glycolysis as well as the reverse stereospecific aldol addition reaction in gluconeogenesis. In fructolysis, metabolizes fructose 1-phosphate derived from the phosphorylation of dietary fructose by fructokinase into dihydroxyacetone phosphate and D-glyceraldehyde. Acts as an adapter independently of its enzymatic activity, exerts a tumor suppressor role by stabilizing the ternary complex with G6PD and TP53 to inhibit G6PD activity and keep oxidative pentose phosphate metabolism in check.</text>
</comment>
<dbReference type="Ensembl" id="ENSSSCT00050097546.1">
    <property type="protein sequence ID" value="ENSSSCP00050042023.1"/>
    <property type="gene ID" value="ENSSSCG00050071521.1"/>
</dbReference>
<dbReference type="Proteomes" id="UP000694725">
    <property type="component" value="Unplaced"/>
</dbReference>
<evidence type="ECO:0000256" key="9">
    <source>
        <dbReference type="ARBA" id="ARBA00036662"/>
    </source>
</evidence>
<evidence type="ECO:0000256" key="7">
    <source>
        <dbReference type="ARBA" id="ARBA00023270"/>
    </source>
</evidence>
<proteinExistence type="inferred from homology"/>
<dbReference type="Ensembl" id="ENSSSCT00065040411.1">
    <property type="protein sequence ID" value="ENSSSCP00065017080.1"/>
    <property type="gene ID" value="ENSSSCG00065029937.1"/>
</dbReference>
<dbReference type="InterPro" id="IPR013785">
    <property type="entry name" value="Aldolase_TIM"/>
</dbReference>
<dbReference type="Proteomes" id="UP000694571">
    <property type="component" value="Unplaced"/>
</dbReference>
<evidence type="ECO:0000256" key="6">
    <source>
        <dbReference type="ARBA" id="ARBA00023239"/>
    </source>
</evidence>
<evidence type="ECO:0000256" key="13">
    <source>
        <dbReference type="RuleBase" id="RU003994"/>
    </source>
</evidence>
<feature type="compositionally biased region" description="Polar residues" evidence="15">
    <location>
        <begin position="129"/>
        <end position="141"/>
    </location>
</feature>
<dbReference type="InterPro" id="IPR029768">
    <property type="entry name" value="Aldolase_I_AS"/>
</dbReference>
<dbReference type="FunFam" id="3.20.20.70:FF:000021">
    <property type="entry name" value="Fructose-bisphosphate aldolase"/>
    <property type="match status" value="1"/>
</dbReference>
<dbReference type="Proteomes" id="UP000694723">
    <property type="component" value="Unplaced"/>
</dbReference>
<dbReference type="GO" id="GO:0034451">
    <property type="term" value="C:centriolar satellite"/>
    <property type="evidence" value="ECO:0007669"/>
    <property type="project" value="UniProtKB-SubCell"/>
</dbReference>
<dbReference type="Gene3D" id="3.20.20.70">
    <property type="entry name" value="Aldolase class I"/>
    <property type="match status" value="1"/>
</dbReference>
<dbReference type="PROSITE" id="PS00158">
    <property type="entry name" value="ALDOLASE_CLASS_I"/>
    <property type="match status" value="1"/>
</dbReference>
<evidence type="ECO:0000256" key="8">
    <source>
        <dbReference type="ARBA" id="ARBA00036152"/>
    </source>
</evidence>
<gene>
    <name evidence="16" type="primary">ALDOA</name>
</gene>
<dbReference type="Ensembl" id="ENSSSCT00045029595.1">
    <property type="protein sequence ID" value="ENSSSCP00045020520.1"/>
    <property type="gene ID" value="ENSSSCG00045017276.1"/>
</dbReference>
<comment type="catalytic activity">
    <reaction evidence="9">
        <text>beta-D-fructose 1,6-bisphosphate = D-glyceraldehyde 3-phosphate + dihydroxyacetone phosphate</text>
        <dbReference type="Rhea" id="RHEA:14729"/>
        <dbReference type="ChEBI" id="CHEBI:32966"/>
        <dbReference type="ChEBI" id="CHEBI:57642"/>
        <dbReference type="ChEBI" id="CHEBI:59776"/>
        <dbReference type="EC" id="4.1.2.13"/>
    </reaction>
    <physiologicalReaction direction="left-to-right" evidence="9">
        <dbReference type="Rhea" id="RHEA:14730"/>
    </physiologicalReaction>
    <physiologicalReaction direction="right-to-left" evidence="9">
        <dbReference type="Rhea" id="RHEA:14731"/>
    </physiologicalReaction>
</comment>
<keyword evidence="7" id="KW-0704">Schiff base</keyword>
<comment type="pathway">
    <text evidence="10">Carbohydrate metabolism; fructose metabolism.</text>
</comment>
<comment type="catalytic activity">
    <reaction evidence="8">
        <text>beta-D-fructose 1-phosphate = D-glyceraldehyde + dihydroxyacetone phosphate</text>
        <dbReference type="Rhea" id="RHEA:30851"/>
        <dbReference type="ChEBI" id="CHEBI:17378"/>
        <dbReference type="ChEBI" id="CHEBI:57642"/>
        <dbReference type="ChEBI" id="CHEBI:138881"/>
    </reaction>
    <physiologicalReaction direction="left-to-right" evidence="8">
        <dbReference type="Rhea" id="RHEA:30852"/>
    </physiologicalReaction>
    <physiologicalReaction direction="right-to-left" evidence="8">
        <dbReference type="Rhea" id="RHEA:30853"/>
    </physiologicalReaction>
</comment>
<feature type="region of interest" description="Disordered" evidence="15">
    <location>
        <begin position="89"/>
        <end position="167"/>
    </location>
</feature>
<sequence length="536" mass="57457">MWVLTLSLALGCPCGLKHRPLPFSGSFQMRGLGPLPYAQLLILKSSGSVLLSGKVTHGKARAARVGLPHDRPVHGFGLFLYPRCQCTAPPSAGPRPATNRVRQGTGGRPSLGKLGAGESWGQEEPQDLQGRSGTFAQTSRQGALLVGRQQGDRPPLTSPPPSVSSAQELTGTMPHQYPALTPEQKKELSDIAHRIVAPGKGILAADESTGSIAKRLQSIGTENTEENRRFYRQLLLTADDRVNPCIGGVILFHETLYQKADDGRPFPQVIKAKGGVVGIKVDKGVVPLAGTNGETTTQGLDGLSERCAQYKKDGADFAKWRCVLKIGEHTPSSLAIMENANVLARYASICQQNGIVPIVEPEILPDGDHDLKRCQYVTEKVLAAVYKALSDHHIYLEGTLLKPNMVTPGHACTQKYSHEEIAMATVTALRRTVPPAVPGITFLSGGQSEEEASINLNAINKCPLLKPWALTFSYGRALQASALKAWGGKKENLKAAQEEYVKRALANSLACQGKYTPSGKAGAAASESLFISNHAY</sequence>
<dbReference type="EC" id="4.1.2.13" evidence="13"/>
<dbReference type="SUPFAM" id="SSF51569">
    <property type="entry name" value="Aldolase"/>
    <property type="match status" value="1"/>
</dbReference>
<evidence type="ECO:0000256" key="15">
    <source>
        <dbReference type="SAM" id="MobiDB-lite"/>
    </source>
</evidence>
<dbReference type="Ensembl" id="ENSSSCT00055060390.1">
    <property type="protein sequence ID" value="ENSSSCP00055048375.1"/>
    <property type="gene ID" value="ENSSSCG00055030340.1"/>
</dbReference>
<reference evidence="16" key="1">
    <citation type="submission" date="2025-05" db="UniProtKB">
        <authorList>
            <consortium name="Ensembl"/>
        </authorList>
    </citation>
    <scope>IDENTIFICATION</scope>
</reference>
<comment type="subunit">
    <text evidence="12">Homotetramer. Interacts with BBS1, BBS2, BBS4 and BBS7. Forms a ternary complex with G6PD and TP53; this interaction is direct.</text>
</comment>
<dbReference type="PANTHER" id="PTHR11627">
    <property type="entry name" value="FRUCTOSE-BISPHOSPHATE ALDOLASE"/>
    <property type="match status" value="1"/>
</dbReference>
<comment type="pathway">
    <text evidence="2 14">Carbohydrate degradation; glycolysis; D-glyceraldehyde 3-phosphate and glycerone phosphate from D-glucose: step 4/4.</text>
</comment>
<dbReference type="Proteomes" id="UP000694724">
    <property type="component" value="Unplaced"/>
</dbReference>
<protein>
    <recommendedName>
        <fullName evidence="13">Fructose-bisphosphate aldolase</fullName>
        <ecNumber evidence="13">4.1.2.13</ecNumber>
    </recommendedName>
</protein>
<keyword evidence="5 13" id="KW-0324">Glycolysis</keyword>
<organism evidence="16 17">
    <name type="scientific">Sus scrofa</name>
    <name type="common">Pig</name>
    <dbReference type="NCBI Taxonomy" id="9823"/>
    <lineage>
        <taxon>Eukaryota</taxon>
        <taxon>Metazoa</taxon>
        <taxon>Chordata</taxon>
        <taxon>Craniata</taxon>
        <taxon>Vertebrata</taxon>
        <taxon>Euteleostomi</taxon>
        <taxon>Mammalia</taxon>
        <taxon>Eutheria</taxon>
        <taxon>Laurasiatheria</taxon>
        <taxon>Artiodactyla</taxon>
        <taxon>Suina</taxon>
        <taxon>Suidae</taxon>
        <taxon>Sus</taxon>
    </lineage>
</organism>
<dbReference type="InterPro" id="IPR000741">
    <property type="entry name" value="FBA_I"/>
</dbReference>
<comment type="similarity">
    <text evidence="4 13">Belongs to the class I fructose-bisphosphate aldolase family.</text>
</comment>
<dbReference type="UniPathway" id="UPA00109">
    <property type="reaction ID" value="UER00183"/>
</dbReference>
<dbReference type="CDD" id="cd00948">
    <property type="entry name" value="FBP_aldolase_I_a"/>
    <property type="match status" value="1"/>
</dbReference>
<comment type="subcellular location">
    <subcellularLocation>
        <location evidence="1">Cytoplasm</location>
        <location evidence="1">Cytoskeleton</location>
        <location evidence="1">Microtubule organizing center</location>
        <location evidence="1">Centrosome</location>
        <location evidence="1">Centriolar satellite</location>
    </subcellularLocation>
</comment>